<comment type="caution">
    <text evidence="1">The sequence shown here is derived from an EMBL/GenBank/DDBJ whole genome shotgun (WGS) entry which is preliminary data.</text>
</comment>
<dbReference type="AlphaFoldDB" id="A0AAN9FXF4"/>
<organism evidence="1 2">
    <name type="scientific">Crotalaria pallida</name>
    <name type="common">Smooth rattlebox</name>
    <name type="synonym">Crotalaria striata</name>
    <dbReference type="NCBI Taxonomy" id="3830"/>
    <lineage>
        <taxon>Eukaryota</taxon>
        <taxon>Viridiplantae</taxon>
        <taxon>Streptophyta</taxon>
        <taxon>Embryophyta</taxon>
        <taxon>Tracheophyta</taxon>
        <taxon>Spermatophyta</taxon>
        <taxon>Magnoliopsida</taxon>
        <taxon>eudicotyledons</taxon>
        <taxon>Gunneridae</taxon>
        <taxon>Pentapetalae</taxon>
        <taxon>rosids</taxon>
        <taxon>fabids</taxon>
        <taxon>Fabales</taxon>
        <taxon>Fabaceae</taxon>
        <taxon>Papilionoideae</taxon>
        <taxon>50 kb inversion clade</taxon>
        <taxon>genistoids sensu lato</taxon>
        <taxon>core genistoids</taxon>
        <taxon>Crotalarieae</taxon>
        <taxon>Crotalaria</taxon>
    </lineage>
</organism>
<evidence type="ECO:0000313" key="1">
    <source>
        <dbReference type="EMBL" id="KAK7281085.1"/>
    </source>
</evidence>
<dbReference type="EMBL" id="JAYWIO010000002">
    <property type="protein sequence ID" value="KAK7281085.1"/>
    <property type="molecule type" value="Genomic_DNA"/>
</dbReference>
<evidence type="ECO:0000313" key="2">
    <source>
        <dbReference type="Proteomes" id="UP001372338"/>
    </source>
</evidence>
<gene>
    <name evidence="1" type="ORF">RIF29_08773</name>
</gene>
<protein>
    <submittedName>
        <fullName evidence="1">Uncharacterized protein</fullName>
    </submittedName>
</protein>
<proteinExistence type="predicted"/>
<name>A0AAN9FXF4_CROPI</name>
<dbReference type="Proteomes" id="UP001372338">
    <property type="component" value="Unassembled WGS sequence"/>
</dbReference>
<keyword evidence="2" id="KW-1185">Reference proteome</keyword>
<accession>A0AAN9FXF4</accession>
<reference evidence="1 2" key="1">
    <citation type="submission" date="2024-01" db="EMBL/GenBank/DDBJ databases">
        <title>The genomes of 5 underutilized Papilionoideae crops provide insights into root nodulation and disease resistanc.</title>
        <authorList>
            <person name="Yuan L."/>
        </authorList>
    </citation>
    <scope>NUCLEOTIDE SEQUENCE [LARGE SCALE GENOMIC DNA]</scope>
    <source>
        <strain evidence="1">ZHUSHIDOU_FW_LH</strain>
        <tissue evidence="1">Leaf</tissue>
    </source>
</reference>
<sequence length="80" mass="8115">MVAELISLERFDPSLLHVCEEVALALTHAPPSTISEGVEDSSDVVLIGGSSSTPKTKASVLPTKGSVQDVVSKSPGGVVG</sequence>